<dbReference type="GO" id="GO:0009055">
    <property type="term" value="F:electron transfer activity"/>
    <property type="evidence" value="ECO:0007669"/>
    <property type="project" value="TreeGrafter"/>
</dbReference>
<feature type="transmembrane region" description="Helical" evidence="7">
    <location>
        <begin position="229"/>
        <end position="250"/>
    </location>
</feature>
<protein>
    <submittedName>
        <fullName evidence="8">Cytochrome d ubiquinol oxidase subunit II</fullName>
    </submittedName>
</protein>
<feature type="transmembrane region" description="Helical" evidence="7">
    <location>
        <begin position="76"/>
        <end position="98"/>
    </location>
</feature>
<dbReference type="InterPro" id="IPR003317">
    <property type="entry name" value="Cyt-d_oxidase_su2"/>
</dbReference>
<feature type="transmembrane region" description="Helical" evidence="7">
    <location>
        <begin position="118"/>
        <end position="142"/>
    </location>
</feature>
<keyword evidence="5 7" id="KW-1133">Transmembrane helix</keyword>
<comment type="caution">
    <text evidence="8">The sequence shown here is derived from an EMBL/GenBank/DDBJ whole genome shotgun (WGS) entry which is preliminary data.</text>
</comment>
<gene>
    <name evidence="8" type="primary">cydB</name>
    <name evidence="8" type="ORF">GR204_33285</name>
</gene>
<proteinExistence type="inferred from homology"/>
<dbReference type="GO" id="GO:0019646">
    <property type="term" value="P:aerobic electron transport chain"/>
    <property type="evidence" value="ECO:0007669"/>
    <property type="project" value="TreeGrafter"/>
</dbReference>
<dbReference type="PANTHER" id="PTHR43141:SF4">
    <property type="entry name" value="CYTOCHROME BD2 SUBUNIT II"/>
    <property type="match status" value="1"/>
</dbReference>
<evidence type="ECO:0000256" key="4">
    <source>
        <dbReference type="ARBA" id="ARBA00022692"/>
    </source>
</evidence>
<evidence type="ECO:0000256" key="7">
    <source>
        <dbReference type="SAM" id="Phobius"/>
    </source>
</evidence>
<name>A0A6P0BFJ4_RHILE</name>
<evidence type="ECO:0000256" key="6">
    <source>
        <dbReference type="ARBA" id="ARBA00023136"/>
    </source>
</evidence>
<sequence>MTDPSPLALFWAAVIAASILIYVLLDGVDIGVGILFGTTRDEAKRVQMMASIAPVWDGNETWLVVIGASLFAAFPAAYAIFLGAFYLPVLAMLVGLIFRGVAFEFRYRSGAMRPFWDAGFSCGSIVVAFVQGAAVGAMIRGIPVENMQYAGGAFAWLHPFPVMTGIGLVLGYALLGACWIVLKADGVLRSWSYVRIPGLVASLFAALGLAFVIALALDMDAARNSLAGRSWALTFPVFSLVALVAVLAGARMRWDALPLTMAMAFFCTAFLTLGVMFWPHLIPYAITVKDAAAPEASLRFFFYAGVVVLPMILAYTAGVYWVFRGKLHLEQQKEGVELPSDSGQI</sequence>
<dbReference type="GO" id="GO:0070069">
    <property type="term" value="C:cytochrome complex"/>
    <property type="evidence" value="ECO:0007669"/>
    <property type="project" value="TreeGrafter"/>
</dbReference>
<evidence type="ECO:0000313" key="8">
    <source>
        <dbReference type="EMBL" id="NEI38757.1"/>
    </source>
</evidence>
<dbReference type="AlphaFoldDB" id="A0A6P0BFJ4"/>
<feature type="transmembrane region" description="Helical" evidence="7">
    <location>
        <begin position="162"/>
        <end position="182"/>
    </location>
</feature>
<accession>A0A6P0BFJ4</accession>
<dbReference type="Pfam" id="PF02322">
    <property type="entry name" value="Cyt_bd_oxida_II"/>
    <property type="match status" value="1"/>
</dbReference>
<feature type="transmembrane region" description="Helical" evidence="7">
    <location>
        <begin position="300"/>
        <end position="323"/>
    </location>
</feature>
<evidence type="ECO:0000256" key="3">
    <source>
        <dbReference type="ARBA" id="ARBA00022475"/>
    </source>
</evidence>
<keyword evidence="3" id="KW-1003">Cell membrane</keyword>
<dbReference type="EMBL" id="WUEZ01000065">
    <property type="protein sequence ID" value="NEI38757.1"/>
    <property type="molecule type" value="Genomic_DNA"/>
</dbReference>
<evidence type="ECO:0000256" key="2">
    <source>
        <dbReference type="ARBA" id="ARBA00007543"/>
    </source>
</evidence>
<keyword evidence="4 7" id="KW-0812">Transmembrane</keyword>
<dbReference type="NCBIfam" id="TIGR00203">
    <property type="entry name" value="cydB"/>
    <property type="match status" value="1"/>
</dbReference>
<evidence type="ECO:0000256" key="1">
    <source>
        <dbReference type="ARBA" id="ARBA00004651"/>
    </source>
</evidence>
<evidence type="ECO:0000256" key="5">
    <source>
        <dbReference type="ARBA" id="ARBA00022989"/>
    </source>
</evidence>
<dbReference type="GO" id="GO:0016682">
    <property type="term" value="F:oxidoreductase activity, acting on diphenols and related substances as donors, oxygen as acceptor"/>
    <property type="evidence" value="ECO:0007669"/>
    <property type="project" value="TreeGrafter"/>
</dbReference>
<evidence type="ECO:0000313" key="9">
    <source>
        <dbReference type="Proteomes" id="UP000471560"/>
    </source>
</evidence>
<feature type="transmembrane region" description="Helical" evidence="7">
    <location>
        <begin position="194"/>
        <end position="217"/>
    </location>
</feature>
<dbReference type="Proteomes" id="UP000471560">
    <property type="component" value="Unassembled WGS sequence"/>
</dbReference>
<comment type="similarity">
    <text evidence="2">Belongs to the cytochrome ubiquinol oxidase subunit 2 family.</text>
</comment>
<organism evidence="8 9">
    <name type="scientific">Rhizobium leguminosarum</name>
    <dbReference type="NCBI Taxonomy" id="384"/>
    <lineage>
        <taxon>Bacteria</taxon>
        <taxon>Pseudomonadati</taxon>
        <taxon>Pseudomonadota</taxon>
        <taxon>Alphaproteobacteria</taxon>
        <taxon>Hyphomicrobiales</taxon>
        <taxon>Rhizobiaceae</taxon>
        <taxon>Rhizobium/Agrobacterium group</taxon>
        <taxon>Rhizobium</taxon>
    </lineage>
</organism>
<dbReference type="GO" id="GO:0005886">
    <property type="term" value="C:plasma membrane"/>
    <property type="evidence" value="ECO:0007669"/>
    <property type="project" value="UniProtKB-SubCell"/>
</dbReference>
<keyword evidence="6 7" id="KW-0472">Membrane</keyword>
<dbReference type="RefSeq" id="WP_164579255.1">
    <property type="nucleotide sequence ID" value="NZ_JAAXDH010000038.1"/>
</dbReference>
<comment type="subcellular location">
    <subcellularLocation>
        <location evidence="1">Cell membrane</location>
        <topology evidence="1">Multi-pass membrane protein</topology>
    </subcellularLocation>
</comment>
<reference evidence="8 9" key="1">
    <citation type="submission" date="2019-12" db="EMBL/GenBank/DDBJ databases">
        <title>Rhizobium genotypes associated with high levels of biological nitrogen fixation by grain legumes in a temperate-maritime cropping system.</title>
        <authorList>
            <person name="Maluk M."/>
            <person name="Francesc Ferrando Molina F."/>
            <person name="Lopez Del Egido L."/>
            <person name="Lafos M."/>
            <person name="Langarica-Fuentes A."/>
            <person name="Gebre Yohannes G."/>
            <person name="Young M.W."/>
            <person name="Martin P."/>
            <person name="Gantlett R."/>
            <person name="Kenicer G."/>
            <person name="Hawes C."/>
            <person name="Begg G.S."/>
            <person name="Quilliam R.S."/>
            <person name="Squire G.R."/>
            <person name="Poole P.S."/>
            <person name="Young P.W."/>
            <person name="Iannetta P.M."/>
            <person name="James E.K."/>
        </authorList>
    </citation>
    <scope>NUCLEOTIDE SEQUENCE [LARGE SCALE GENOMIC DNA]</scope>
    <source>
        <strain evidence="8 9">JHI1096</strain>
    </source>
</reference>
<feature type="transmembrane region" description="Helical" evidence="7">
    <location>
        <begin position="257"/>
        <end position="280"/>
    </location>
</feature>
<dbReference type="PANTHER" id="PTHR43141">
    <property type="entry name" value="CYTOCHROME BD2 SUBUNIT II"/>
    <property type="match status" value="1"/>
</dbReference>